<keyword evidence="1" id="KW-1133">Transmembrane helix</keyword>
<name>J9GPV6_9ZZZZ</name>
<keyword evidence="1" id="KW-0812">Transmembrane</keyword>
<evidence type="ECO:0000313" key="2">
    <source>
        <dbReference type="EMBL" id="EJX04453.1"/>
    </source>
</evidence>
<sequence length="118" mass="13269">MEKDFDFDSIGKQTPYVVPDGFFDSMQQEVLTRVAADRSRLQKRRRMLWGAVAVAALVAGLCFIPFFHSAEKAPLPSARVLAVENGTAVDLIDQWISELSDEELEELVSFSENDIFLD</sequence>
<protein>
    <submittedName>
        <fullName evidence="2">Uncharacterized protein</fullName>
    </submittedName>
</protein>
<evidence type="ECO:0000256" key="1">
    <source>
        <dbReference type="SAM" id="Phobius"/>
    </source>
</evidence>
<organism evidence="2">
    <name type="scientific">gut metagenome</name>
    <dbReference type="NCBI Taxonomy" id="749906"/>
    <lineage>
        <taxon>unclassified sequences</taxon>
        <taxon>metagenomes</taxon>
        <taxon>organismal metagenomes</taxon>
    </lineage>
</organism>
<feature type="transmembrane region" description="Helical" evidence="1">
    <location>
        <begin position="47"/>
        <end position="67"/>
    </location>
</feature>
<dbReference type="AlphaFoldDB" id="J9GPV6"/>
<proteinExistence type="predicted"/>
<reference evidence="2" key="1">
    <citation type="journal article" date="2012" name="PLoS ONE">
        <title>Gene sets for utilization of primary and secondary nutrition supplies in the distal gut of endangered iberian lynx.</title>
        <authorList>
            <person name="Alcaide M."/>
            <person name="Messina E."/>
            <person name="Richter M."/>
            <person name="Bargiela R."/>
            <person name="Peplies J."/>
            <person name="Huws S.A."/>
            <person name="Newbold C.J."/>
            <person name="Golyshin P.N."/>
            <person name="Simon M.A."/>
            <person name="Lopez G."/>
            <person name="Yakimov M.M."/>
            <person name="Ferrer M."/>
        </authorList>
    </citation>
    <scope>NUCLEOTIDE SEQUENCE</scope>
</reference>
<dbReference type="EMBL" id="AMCI01001803">
    <property type="protein sequence ID" value="EJX04453.1"/>
    <property type="molecule type" value="Genomic_DNA"/>
</dbReference>
<gene>
    <name evidence="2" type="ORF">EVA_07445</name>
</gene>
<accession>J9GPV6</accession>
<keyword evidence="1" id="KW-0472">Membrane</keyword>
<comment type="caution">
    <text evidence="2">The sequence shown here is derived from an EMBL/GenBank/DDBJ whole genome shotgun (WGS) entry which is preliminary data.</text>
</comment>